<feature type="signal peptide" evidence="11">
    <location>
        <begin position="1"/>
        <end position="23"/>
    </location>
</feature>
<dbReference type="GO" id="GO:0005886">
    <property type="term" value="C:plasma membrane"/>
    <property type="evidence" value="ECO:0007669"/>
    <property type="project" value="TreeGrafter"/>
</dbReference>
<comment type="cofactor">
    <cofactor evidence="2">
        <name>a divalent metal cation</name>
        <dbReference type="ChEBI" id="CHEBI:60240"/>
    </cofactor>
</comment>
<dbReference type="EnsemblMetazoa" id="ACUA027387-RA">
    <property type="protein sequence ID" value="ACUA027387-PA"/>
    <property type="gene ID" value="ACUA027387"/>
</dbReference>
<reference evidence="16" key="1">
    <citation type="submission" date="2013-09" db="EMBL/GenBank/DDBJ databases">
        <title>The Genome Sequence of Anopheles culicifacies species A.</title>
        <authorList>
            <consortium name="The Broad Institute Genomics Platform"/>
            <person name="Neafsey D.E."/>
            <person name="Besansky N."/>
            <person name="Howell P."/>
            <person name="Walton C."/>
            <person name="Young S.K."/>
            <person name="Zeng Q."/>
            <person name="Gargeya S."/>
            <person name="Fitzgerald M."/>
            <person name="Haas B."/>
            <person name="Abouelleil A."/>
            <person name="Allen A.W."/>
            <person name="Alvarado L."/>
            <person name="Arachchi H.M."/>
            <person name="Berlin A.M."/>
            <person name="Chapman S.B."/>
            <person name="Gainer-Dewar J."/>
            <person name="Goldberg J."/>
            <person name="Griggs A."/>
            <person name="Gujja S."/>
            <person name="Hansen M."/>
            <person name="Howarth C."/>
            <person name="Imamovic A."/>
            <person name="Ireland A."/>
            <person name="Larimer J."/>
            <person name="McCowan C."/>
            <person name="Murphy C."/>
            <person name="Pearson M."/>
            <person name="Poon T.W."/>
            <person name="Priest M."/>
            <person name="Roberts A."/>
            <person name="Saif S."/>
            <person name="Shea T."/>
            <person name="Sisk P."/>
            <person name="Sykes S."/>
            <person name="Wortman J."/>
            <person name="Nusbaum C."/>
            <person name="Birren B."/>
        </authorList>
    </citation>
    <scope>NUCLEOTIDE SEQUENCE [LARGE SCALE GENOMIC DNA]</scope>
    <source>
        <strain evidence="16">A-37</strain>
    </source>
</reference>
<organism evidence="15 16">
    <name type="scientific">Anopheles culicifacies</name>
    <dbReference type="NCBI Taxonomy" id="139723"/>
    <lineage>
        <taxon>Eukaryota</taxon>
        <taxon>Metazoa</taxon>
        <taxon>Ecdysozoa</taxon>
        <taxon>Arthropoda</taxon>
        <taxon>Hexapoda</taxon>
        <taxon>Insecta</taxon>
        <taxon>Pterygota</taxon>
        <taxon>Neoptera</taxon>
        <taxon>Endopterygota</taxon>
        <taxon>Diptera</taxon>
        <taxon>Nematocera</taxon>
        <taxon>Culicoidea</taxon>
        <taxon>Culicidae</taxon>
        <taxon>Anophelinae</taxon>
        <taxon>Anopheles</taxon>
        <taxon>culicifacies species complex</taxon>
    </lineage>
</organism>
<feature type="chain" id="PRO_5007950924" description="Apyrase" evidence="11">
    <location>
        <begin position="24"/>
        <end position="613"/>
    </location>
</feature>
<evidence type="ECO:0000256" key="11">
    <source>
        <dbReference type="RuleBase" id="RU362119"/>
    </source>
</evidence>
<dbReference type="VEuPathDB" id="VectorBase:ACUA027387"/>
<dbReference type="EMBL" id="AXCM01009106">
    <property type="status" value="NOT_ANNOTATED_CDS"/>
    <property type="molecule type" value="Genomic_DNA"/>
</dbReference>
<dbReference type="InterPro" id="IPR008334">
    <property type="entry name" value="5'-Nucleotdase_C"/>
</dbReference>
<reference evidence="15" key="2">
    <citation type="submission" date="2020-05" db="UniProtKB">
        <authorList>
            <consortium name="EnsemblMetazoa"/>
        </authorList>
    </citation>
    <scope>IDENTIFICATION</scope>
    <source>
        <strain evidence="15">A-37</strain>
    </source>
</reference>
<evidence type="ECO:0000256" key="5">
    <source>
        <dbReference type="ARBA" id="ARBA00022723"/>
    </source>
</evidence>
<protein>
    <recommendedName>
        <fullName evidence="10">Apyrase</fullName>
        <ecNumber evidence="4">3.1.3.5</ecNumber>
    </recommendedName>
</protein>
<evidence type="ECO:0000256" key="7">
    <source>
        <dbReference type="ARBA" id="ARBA00022741"/>
    </source>
</evidence>
<dbReference type="GO" id="GO:0008253">
    <property type="term" value="F:5'-nucleotidase activity"/>
    <property type="evidence" value="ECO:0007669"/>
    <property type="project" value="UniProtKB-EC"/>
</dbReference>
<keyword evidence="7 11" id="KW-0547">Nucleotide-binding</keyword>
<evidence type="ECO:0000256" key="10">
    <source>
        <dbReference type="ARBA" id="ARBA00074431"/>
    </source>
</evidence>
<keyword evidence="5" id="KW-0479">Metal-binding</keyword>
<evidence type="ECO:0000256" key="1">
    <source>
        <dbReference type="ARBA" id="ARBA00000815"/>
    </source>
</evidence>
<dbReference type="Gene3D" id="3.60.21.10">
    <property type="match status" value="1"/>
</dbReference>
<dbReference type="InterPro" id="IPR006146">
    <property type="entry name" value="5'-Nucleotdase_CS"/>
</dbReference>
<dbReference type="EC" id="3.1.3.5" evidence="4"/>
<dbReference type="PANTHER" id="PTHR11575:SF24">
    <property type="entry name" value="5'-NUCLEOTIDASE"/>
    <property type="match status" value="1"/>
</dbReference>
<dbReference type="Proteomes" id="UP000075883">
    <property type="component" value="Unassembled WGS sequence"/>
</dbReference>
<dbReference type="FunFam" id="3.60.21.10:FF:000020">
    <property type="entry name" value="NT5E isoform 4"/>
    <property type="match status" value="1"/>
</dbReference>
<evidence type="ECO:0000313" key="15">
    <source>
        <dbReference type="EnsemblMetazoa" id="ACUA027387-PA"/>
    </source>
</evidence>
<evidence type="ECO:0000256" key="12">
    <source>
        <dbReference type="SAM" id="MobiDB-lite"/>
    </source>
</evidence>
<dbReference type="STRING" id="139723.A0A182MVN9"/>
<evidence type="ECO:0000256" key="3">
    <source>
        <dbReference type="ARBA" id="ARBA00006654"/>
    </source>
</evidence>
<dbReference type="SUPFAM" id="SSF55816">
    <property type="entry name" value="5'-nucleotidase (syn. UDP-sugar hydrolase), C-terminal domain"/>
    <property type="match status" value="1"/>
</dbReference>
<dbReference type="FunFam" id="3.90.780.10:FF:000001">
    <property type="entry name" value="NT5E isoform 3"/>
    <property type="match status" value="1"/>
</dbReference>
<evidence type="ECO:0000259" key="14">
    <source>
        <dbReference type="Pfam" id="PF02872"/>
    </source>
</evidence>
<proteinExistence type="inferred from homology"/>
<dbReference type="GO" id="GO:0046872">
    <property type="term" value="F:metal ion binding"/>
    <property type="evidence" value="ECO:0007669"/>
    <property type="project" value="UniProtKB-KW"/>
</dbReference>
<name>A0A182MVN9_9DIPT</name>
<keyword evidence="8 11" id="KW-0378">Hydrolase</keyword>
<evidence type="ECO:0000313" key="16">
    <source>
        <dbReference type="Proteomes" id="UP000075883"/>
    </source>
</evidence>
<dbReference type="InterPro" id="IPR004843">
    <property type="entry name" value="Calcineurin-like_PHP"/>
</dbReference>
<feature type="domain" description="Calcineurin-like phosphoesterase" evidence="13">
    <location>
        <begin position="34"/>
        <end position="255"/>
    </location>
</feature>
<dbReference type="Gene3D" id="3.90.780.10">
    <property type="entry name" value="5'-Nucleotidase, C-terminal domain"/>
    <property type="match status" value="1"/>
</dbReference>
<dbReference type="InterPro" id="IPR006179">
    <property type="entry name" value="5_nucleotidase/apyrase"/>
</dbReference>
<evidence type="ECO:0000256" key="6">
    <source>
        <dbReference type="ARBA" id="ARBA00022729"/>
    </source>
</evidence>
<dbReference type="PRINTS" id="PR01607">
    <property type="entry name" value="APYRASEFAMLY"/>
</dbReference>
<accession>A0A182MVN9</accession>
<dbReference type="GO" id="GO:0006196">
    <property type="term" value="P:AMP catabolic process"/>
    <property type="evidence" value="ECO:0007669"/>
    <property type="project" value="TreeGrafter"/>
</dbReference>
<dbReference type="GO" id="GO:0000166">
    <property type="term" value="F:nucleotide binding"/>
    <property type="evidence" value="ECO:0007669"/>
    <property type="project" value="UniProtKB-KW"/>
</dbReference>
<feature type="region of interest" description="Disordered" evidence="12">
    <location>
        <begin position="559"/>
        <end position="584"/>
    </location>
</feature>
<comment type="similarity">
    <text evidence="3 11">Belongs to the 5'-nucleotidase family.</text>
</comment>
<dbReference type="PROSITE" id="PS00786">
    <property type="entry name" value="5_NUCLEOTIDASE_2"/>
    <property type="match status" value="1"/>
</dbReference>
<evidence type="ECO:0000256" key="9">
    <source>
        <dbReference type="ARBA" id="ARBA00023180"/>
    </source>
</evidence>
<dbReference type="Pfam" id="PF02872">
    <property type="entry name" value="5_nucleotid_C"/>
    <property type="match status" value="1"/>
</dbReference>
<dbReference type="PANTHER" id="PTHR11575">
    <property type="entry name" value="5'-NUCLEOTIDASE-RELATED"/>
    <property type="match status" value="1"/>
</dbReference>
<evidence type="ECO:0000259" key="13">
    <source>
        <dbReference type="Pfam" id="PF00149"/>
    </source>
</evidence>
<keyword evidence="16" id="KW-1185">Reference proteome</keyword>
<dbReference type="CDD" id="cd07409">
    <property type="entry name" value="MPP_CD73_N"/>
    <property type="match status" value="1"/>
</dbReference>
<dbReference type="AlphaFoldDB" id="A0A182MVN9"/>
<sequence length="613" mass="67221">MARSTMYITLAVMVLASSTCCLAAPKAGGFELIILHNNDMHARFEQTGAYSNDCQPSDVASNRCYGGFARVAHKVREYRAMEASGGLPVLYLNAGDTYTGTPWFSVYKDNITAAFLNVLKPDAISLGNHEFDLGVEGLVPFLQEVDFPVLVANLDLSNTPAMQTTKSLQRSVVFTKAGQRIGVIGYLTPETQQLAPVNTVNFLDEIESINKEATALKEQGVHILIALGHSGLERDKEIAAQCPDVDLVIGGHSHTFLYSGTAPDVEEPAGPYPVMVKNAAGKEVPVVQAYAFTKYLGYLHLEFDAEGNLIELDGTPLLLNGTVQRDSDVLQLLELYRPGILALDEQIGQSNVFLDSSRCRFEECNIGNMIADSLVITHAVTREQNNDGYWTDAAIGFIQGGGIRASLNAGPITMKDLKTVLPFGNAMVVTEINGTQLRQMLEQSVHRYDGVSGYGEFLQMAGVHVVYDLTRPPMQRVVQVQVRCARCQIPMYEDLKDDEHYRVLLSQFLYDGGDGYDMLPSSPKELLTLGEYEITEEYLKRYSPIYPAIEWRIRMEGQPSVTTTDGPGGPTTTTMMTTSTTEDSGAGRTYGLTISSIGIILLSAMLTYTRHLL</sequence>
<feature type="compositionally biased region" description="Low complexity" evidence="12">
    <location>
        <begin position="562"/>
        <end position="584"/>
    </location>
</feature>
<evidence type="ECO:0000256" key="8">
    <source>
        <dbReference type="ARBA" id="ARBA00022801"/>
    </source>
</evidence>
<evidence type="ECO:0000256" key="4">
    <source>
        <dbReference type="ARBA" id="ARBA00012643"/>
    </source>
</evidence>
<evidence type="ECO:0000256" key="2">
    <source>
        <dbReference type="ARBA" id="ARBA00001968"/>
    </source>
</evidence>
<dbReference type="Pfam" id="PF00149">
    <property type="entry name" value="Metallophos"/>
    <property type="match status" value="1"/>
</dbReference>
<dbReference type="InterPro" id="IPR029052">
    <property type="entry name" value="Metallo-depent_PP-like"/>
</dbReference>
<keyword evidence="6 11" id="KW-0732">Signal</keyword>
<dbReference type="SUPFAM" id="SSF56300">
    <property type="entry name" value="Metallo-dependent phosphatases"/>
    <property type="match status" value="1"/>
</dbReference>
<feature type="domain" description="5'-Nucleotidase C-terminal" evidence="14">
    <location>
        <begin position="347"/>
        <end position="519"/>
    </location>
</feature>
<dbReference type="InterPro" id="IPR036907">
    <property type="entry name" value="5'-Nucleotdase_C_sf"/>
</dbReference>
<comment type="catalytic activity">
    <reaction evidence="1">
        <text>a ribonucleoside 5'-phosphate + H2O = a ribonucleoside + phosphate</text>
        <dbReference type="Rhea" id="RHEA:12484"/>
        <dbReference type="ChEBI" id="CHEBI:15377"/>
        <dbReference type="ChEBI" id="CHEBI:18254"/>
        <dbReference type="ChEBI" id="CHEBI:43474"/>
        <dbReference type="ChEBI" id="CHEBI:58043"/>
        <dbReference type="EC" id="3.1.3.5"/>
    </reaction>
</comment>
<keyword evidence="9" id="KW-0325">Glycoprotein</keyword>